<keyword evidence="1" id="KW-0863">Zinc-finger</keyword>
<proteinExistence type="predicted"/>
<dbReference type="SUPFAM" id="SSF57756">
    <property type="entry name" value="Retrovirus zinc finger-like domains"/>
    <property type="match status" value="1"/>
</dbReference>
<dbReference type="InterPro" id="IPR036875">
    <property type="entry name" value="Znf_CCHC_sf"/>
</dbReference>
<dbReference type="InterPro" id="IPR013103">
    <property type="entry name" value="RVT_2"/>
</dbReference>
<feature type="domain" description="CCHC-type" evidence="3">
    <location>
        <begin position="523"/>
        <end position="537"/>
    </location>
</feature>
<feature type="region of interest" description="Disordered" evidence="2">
    <location>
        <begin position="20"/>
        <end position="40"/>
    </location>
</feature>
<dbReference type="AlphaFoldDB" id="A0A6L2MR19"/>
<dbReference type="Pfam" id="PF07727">
    <property type="entry name" value="RVT_2"/>
    <property type="match status" value="1"/>
</dbReference>
<evidence type="ECO:0000259" key="3">
    <source>
        <dbReference type="PROSITE" id="PS50158"/>
    </source>
</evidence>
<keyword evidence="1" id="KW-0862">Zinc</keyword>
<dbReference type="PROSITE" id="PS50158">
    <property type="entry name" value="ZF_CCHC"/>
    <property type="match status" value="1"/>
</dbReference>
<gene>
    <name evidence="4" type="ORF">Tci_047130</name>
</gene>
<comment type="caution">
    <text evidence="4">The sequence shown here is derived from an EMBL/GenBank/DDBJ whole genome shotgun (WGS) entry which is preliminary data.</text>
</comment>
<dbReference type="Pfam" id="PF00098">
    <property type="entry name" value="zf-CCHC"/>
    <property type="match status" value="1"/>
</dbReference>
<dbReference type="SMART" id="SM00343">
    <property type="entry name" value="ZnF_C2HC"/>
    <property type="match status" value="1"/>
</dbReference>
<evidence type="ECO:0000256" key="1">
    <source>
        <dbReference type="PROSITE-ProRule" id="PRU00047"/>
    </source>
</evidence>
<dbReference type="Gene3D" id="4.10.60.10">
    <property type="entry name" value="Zinc finger, CCHC-type"/>
    <property type="match status" value="1"/>
</dbReference>
<evidence type="ECO:0000313" key="4">
    <source>
        <dbReference type="EMBL" id="GEU75152.1"/>
    </source>
</evidence>
<sequence length="756" mass="85141">MGEVDIDTLTMEQYLALTRGNKAPGEGQSTPRIYSRMPSSRGPFPGMTLARALEIIQTLVDHSWKWHDGSRRTSNGSSDGIAAITSKLDSLGNDMKKLKENVHDIWMPIILGRRLLAMAHAEDDVFGKLISLEVELNNDSNNEEKPIHINLNLDLTQEENPFDNKEDCEDLENYGDERMELILDVVEARCVPCKPSQDITHPLRTLSGLKGLFHMLNATVIPTKSDIRKPIWYLDIRCSRHMTGVKSYLHKYVEQRGPKVVFGDDSTCITKGYGDPSVGMLTRAMAKELSAALAHECLFIDFLSEEEHKKVFRNKRDETGLVTKNKARLVAQGYNQQEGIDYDETFPPVARLEAIRIFLALATYMNFTSAKKQQYVAMSLAEAKYVAAAGCCANILWMKSQLNDYDIIYKKYQLADIFTKPLDEPTFKRLIVELDSRLHKDKIKITIAVGHHHKENSKCQPNSTHLVNEDLEQIHPDDLEEMDLKWQMAMLTMRARRFLKNTGRKMNLNGNDSVAFGKTKVECYNCYKRGHFSRECKAPRGQDNMSRDVTRRTVLVETPNSLELVNTAKPKAAVNAAKAKAKHKVVKGKRGNAVMALACWVWKPKQKVVDHVSRHGSASITLKKFDYVDAQGRSKLFATVVVTDPSPTTRHDGDSGWKSHRCCGGVDGDAGVVVTRVYSGVEGDGGVWMVMAVGVWCGDRRLLPWWCQRRVTESDVWDRIDWVTRNIFGVRRKTFPAVVVVVAGGGRLVADGGCRR</sequence>
<evidence type="ECO:0000256" key="2">
    <source>
        <dbReference type="SAM" id="MobiDB-lite"/>
    </source>
</evidence>
<dbReference type="EMBL" id="BKCJ010007026">
    <property type="protein sequence ID" value="GEU75152.1"/>
    <property type="molecule type" value="Genomic_DNA"/>
</dbReference>
<dbReference type="GO" id="GO:0008270">
    <property type="term" value="F:zinc ion binding"/>
    <property type="evidence" value="ECO:0007669"/>
    <property type="project" value="UniProtKB-KW"/>
</dbReference>
<organism evidence="4">
    <name type="scientific">Tanacetum cinerariifolium</name>
    <name type="common">Dalmatian daisy</name>
    <name type="synonym">Chrysanthemum cinerariifolium</name>
    <dbReference type="NCBI Taxonomy" id="118510"/>
    <lineage>
        <taxon>Eukaryota</taxon>
        <taxon>Viridiplantae</taxon>
        <taxon>Streptophyta</taxon>
        <taxon>Embryophyta</taxon>
        <taxon>Tracheophyta</taxon>
        <taxon>Spermatophyta</taxon>
        <taxon>Magnoliopsida</taxon>
        <taxon>eudicotyledons</taxon>
        <taxon>Gunneridae</taxon>
        <taxon>Pentapetalae</taxon>
        <taxon>asterids</taxon>
        <taxon>campanulids</taxon>
        <taxon>Asterales</taxon>
        <taxon>Asteraceae</taxon>
        <taxon>Asteroideae</taxon>
        <taxon>Anthemideae</taxon>
        <taxon>Anthemidinae</taxon>
        <taxon>Tanacetum</taxon>
    </lineage>
</organism>
<keyword evidence="1" id="KW-0479">Metal-binding</keyword>
<dbReference type="InterPro" id="IPR001878">
    <property type="entry name" value="Znf_CCHC"/>
</dbReference>
<protein>
    <submittedName>
        <fullName evidence="4">Retrovirus-related Pol polyprotein from transposon TNT 1-94</fullName>
    </submittedName>
</protein>
<reference evidence="4" key="1">
    <citation type="journal article" date="2019" name="Sci. Rep.">
        <title>Draft genome of Tanacetum cinerariifolium, the natural source of mosquito coil.</title>
        <authorList>
            <person name="Yamashiro T."/>
            <person name="Shiraishi A."/>
            <person name="Satake H."/>
            <person name="Nakayama K."/>
        </authorList>
    </citation>
    <scope>NUCLEOTIDE SEQUENCE</scope>
</reference>
<dbReference type="GO" id="GO:0003676">
    <property type="term" value="F:nucleic acid binding"/>
    <property type="evidence" value="ECO:0007669"/>
    <property type="project" value="InterPro"/>
</dbReference>
<accession>A0A6L2MR19</accession>
<dbReference type="Pfam" id="PF22936">
    <property type="entry name" value="Pol_BBD"/>
    <property type="match status" value="1"/>
</dbReference>
<name>A0A6L2MR19_TANCI</name>
<dbReference type="InterPro" id="IPR054722">
    <property type="entry name" value="PolX-like_BBD"/>
</dbReference>